<accession>K2M186</accession>
<name>K2M186_TRYCR</name>
<keyword evidence="3" id="KW-1185">Reference proteome</keyword>
<organism evidence="2 3">
    <name type="scientific">Trypanosoma cruzi marinkellei</name>
    <dbReference type="NCBI Taxonomy" id="85056"/>
    <lineage>
        <taxon>Eukaryota</taxon>
        <taxon>Discoba</taxon>
        <taxon>Euglenozoa</taxon>
        <taxon>Kinetoplastea</taxon>
        <taxon>Metakinetoplastina</taxon>
        <taxon>Trypanosomatida</taxon>
        <taxon>Trypanosomatidae</taxon>
        <taxon>Trypanosoma</taxon>
        <taxon>Schizotrypanum</taxon>
    </lineage>
</organism>
<evidence type="ECO:0000256" key="1">
    <source>
        <dbReference type="SAM" id="MobiDB-lite"/>
    </source>
</evidence>
<evidence type="ECO:0000313" key="3">
    <source>
        <dbReference type="Proteomes" id="UP000007350"/>
    </source>
</evidence>
<feature type="compositionally biased region" description="Basic and acidic residues" evidence="1">
    <location>
        <begin position="153"/>
        <end position="163"/>
    </location>
</feature>
<feature type="region of interest" description="Disordered" evidence="1">
    <location>
        <begin position="151"/>
        <end position="189"/>
    </location>
</feature>
<dbReference type="EMBL" id="AHKC01015245">
    <property type="protein sequence ID" value="EKF28703.1"/>
    <property type="molecule type" value="Genomic_DNA"/>
</dbReference>
<dbReference type="Proteomes" id="UP000007350">
    <property type="component" value="Unassembled WGS sequence"/>
</dbReference>
<evidence type="ECO:0000313" key="2">
    <source>
        <dbReference type="EMBL" id="EKF28703.1"/>
    </source>
</evidence>
<sequence>MDGNEASETLTVAASLAGLCLISGSTAKPWRDSTVIGRIANLRAPQIPNFEAQVLLPLMGAARELEVQQGLITAERERLDADYANAIADVQNRNAQLNGQVEEAHNKLSVRESHIAGASDQVREPQQQLETTRVQLQEREARLIARDAQQAARDAETAGRDEVPVTWRGPADGPVARPNTAEDGVTTRPHQTHRLMAGGVHISAVQRSPAGQRRQVIFQTSQAILGDHISIPCCLCLLA</sequence>
<feature type="non-terminal residue" evidence="2">
    <location>
        <position position="239"/>
    </location>
</feature>
<comment type="caution">
    <text evidence="2">The sequence shown here is derived from an EMBL/GenBank/DDBJ whole genome shotgun (WGS) entry which is preliminary data.</text>
</comment>
<dbReference type="AlphaFoldDB" id="K2M186"/>
<proteinExistence type="predicted"/>
<gene>
    <name evidence="2" type="ORF">MOQ_007541</name>
</gene>
<reference evidence="2 3" key="1">
    <citation type="journal article" date="2012" name="BMC Genomics">
        <title>Comparative genomic analysis of human infective Trypanosoma cruzi lineages with the bat-restricted subspecies T. cruzi marinkellei.</title>
        <authorList>
            <person name="Franzen O."/>
            <person name="Talavera-Lopez C."/>
            <person name="Ochaya S."/>
            <person name="Butler C.E."/>
            <person name="Messenger L.A."/>
            <person name="Lewis M.D."/>
            <person name="Llewellyn M.S."/>
            <person name="Marinkelle C.J."/>
            <person name="Tyler K.M."/>
            <person name="Miles M.A."/>
            <person name="Andersson B."/>
        </authorList>
    </citation>
    <scope>NUCLEOTIDE SEQUENCE [LARGE SCALE GENOMIC DNA]</scope>
    <source>
        <strain evidence="2 3">B7</strain>
    </source>
</reference>
<protein>
    <submittedName>
        <fullName evidence="2">Uncharacterized protein</fullName>
    </submittedName>
</protein>